<keyword evidence="4 7" id="KW-0812">Transmembrane</keyword>
<sequence>MAHVPWAVVFKDPNSLAPLNIPLHPTQLYHSFSCFLITIILIWQKHRQFNIHLFNPDKPYGQIFALYLILHSIHRIIVEFFRGDYRPLLFTGFSFTQGLSVLLIITGLLIYIKKR</sequence>
<keyword evidence="2" id="KW-1003">Cell membrane</keyword>
<dbReference type="GO" id="GO:0008961">
    <property type="term" value="F:phosphatidylglycerol-prolipoprotein diacylglyceryl transferase activity"/>
    <property type="evidence" value="ECO:0007669"/>
    <property type="project" value="InterPro"/>
</dbReference>
<comment type="similarity">
    <text evidence="1">Belongs to the Lgt family.</text>
</comment>
<dbReference type="EMBL" id="DRBS01000121">
    <property type="protein sequence ID" value="HDD43840.1"/>
    <property type="molecule type" value="Genomic_DNA"/>
</dbReference>
<evidence type="ECO:0000256" key="5">
    <source>
        <dbReference type="ARBA" id="ARBA00022989"/>
    </source>
</evidence>
<feature type="transmembrane region" description="Helical" evidence="7">
    <location>
        <begin position="27"/>
        <end position="43"/>
    </location>
</feature>
<dbReference type="GO" id="GO:0042158">
    <property type="term" value="P:lipoprotein biosynthetic process"/>
    <property type="evidence" value="ECO:0007669"/>
    <property type="project" value="InterPro"/>
</dbReference>
<name>A0A7C0U205_DESA2</name>
<keyword evidence="3" id="KW-0808">Transferase</keyword>
<evidence type="ECO:0000256" key="1">
    <source>
        <dbReference type="ARBA" id="ARBA00007150"/>
    </source>
</evidence>
<feature type="transmembrane region" description="Helical" evidence="7">
    <location>
        <begin position="88"/>
        <end position="112"/>
    </location>
</feature>
<reference evidence="8" key="1">
    <citation type="journal article" date="2020" name="mSystems">
        <title>Genome- and Community-Level Interaction Insights into Carbon Utilization and Element Cycling Functions of Hydrothermarchaeota in Hydrothermal Sediment.</title>
        <authorList>
            <person name="Zhou Z."/>
            <person name="Liu Y."/>
            <person name="Xu W."/>
            <person name="Pan J."/>
            <person name="Luo Z.H."/>
            <person name="Li M."/>
        </authorList>
    </citation>
    <scope>NUCLEOTIDE SEQUENCE [LARGE SCALE GENOMIC DNA]</scope>
    <source>
        <strain evidence="8">HyVt-233</strain>
    </source>
</reference>
<proteinExistence type="inferred from homology"/>
<keyword evidence="5 7" id="KW-1133">Transmembrane helix</keyword>
<evidence type="ECO:0008006" key="9">
    <source>
        <dbReference type="Google" id="ProtNLM"/>
    </source>
</evidence>
<feature type="transmembrane region" description="Helical" evidence="7">
    <location>
        <begin position="64"/>
        <end position="82"/>
    </location>
</feature>
<evidence type="ECO:0000256" key="4">
    <source>
        <dbReference type="ARBA" id="ARBA00022692"/>
    </source>
</evidence>
<dbReference type="Pfam" id="PF01790">
    <property type="entry name" value="LGT"/>
    <property type="match status" value="1"/>
</dbReference>
<organism evidence="8">
    <name type="scientific">Desulfofervidus auxilii</name>
    <dbReference type="NCBI Taxonomy" id="1621989"/>
    <lineage>
        <taxon>Bacteria</taxon>
        <taxon>Pseudomonadati</taxon>
        <taxon>Thermodesulfobacteriota</taxon>
        <taxon>Candidatus Desulfofervidia</taxon>
        <taxon>Candidatus Desulfofervidales</taxon>
        <taxon>Candidatus Desulfofervidaceae</taxon>
        <taxon>Candidatus Desulfofervidus</taxon>
    </lineage>
</organism>
<accession>A0A7C0U205</accession>
<dbReference type="AlphaFoldDB" id="A0A7C0U205"/>
<keyword evidence="6 7" id="KW-0472">Membrane</keyword>
<comment type="caution">
    <text evidence="8">The sequence shown here is derived from an EMBL/GenBank/DDBJ whole genome shotgun (WGS) entry which is preliminary data.</text>
</comment>
<evidence type="ECO:0000313" key="8">
    <source>
        <dbReference type="EMBL" id="HDD43840.1"/>
    </source>
</evidence>
<dbReference type="PANTHER" id="PTHR30589:SF0">
    <property type="entry name" value="PHOSPHATIDYLGLYCEROL--PROLIPOPROTEIN DIACYLGLYCERYL TRANSFERASE"/>
    <property type="match status" value="1"/>
</dbReference>
<dbReference type="PANTHER" id="PTHR30589">
    <property type="entry name" value="PROLIPOPROTEIN DIACYLGLYCERYL TRANSFERASE"/>
    <property type="match status" value="1"/>
</dbReference>
<protein>
    <recommendedName>
        <fullName evidence="9">Prolipoprotein diacylglyceryl transferase</fullName>
    </recommendedName>
</protein>
<evidence type="ECO:0000256" key="2">
    <source>
        <dbReference type="ARBA" id="ARBA00022475"/>
    </source>
</evidence>
<dbReference type="GO" id="GO:0005886">
    <property type="term" value="C:plasma membrane"/>
    <property type="evidence" value="ECO:0007669"/>
    <property type="project" value="InterPro"/>
</dbReference>
<evidence type="ECO:0000256" key="6">
    <source>
        <dbReference type="ARBA" id="ARBA00023136"/>
    </source>
</evidence>
<evidence type="ECO:0000256" key="3">
    <source>
        <dbReference type="ARBA" id="ARBA00022679"/>
    </source>
</evidence>
<dbReference type="Proteomes" id="UP000886289">
    <property type="component" value="Unassembled WGS sequence"/>
</dbReference>
<dbReference type="InterPro" id="IPR001640">
    <property type="entry name" value="Lgt"/>
</dbReference>
<evidence type="ECO:0000256" key="7">
    <source>
        <dbReference type="SAM" id="Phobius"/>
    </source>
</evidence>
<gene>
    <name evidence="8" type="ORF">ENG63_03130</name>
</gene>